<keyword evidence="3" id="KW-0378">Hydrolase</keyword>
<accession>A0ABU0MZD5</accession>
<dbReference type="GO" id="GO:0006508">
    <property type="term" value="P:proteolysis"/>
    <property type="evidence" value="ECO:0007669"/>
    <property type="project" value="UniProtKB-KW"/>
</dbReference>
<evidence type="ECO:0000313" key="3">
    <source>
        <dbReference type="EMBL" id="MDQ0555983.1"/>
    </source>
</evidence>
<keyword evidence="1" id="KW-1133">Transmembrane helix</keyword>
<dbReference type="RefSeq" id="WP_307504280.1">
    <property type="nucleotide sequence ID" value="NZ_BAAACE010000014.1"/>
</dbReference>
<sequence>MQTIMLAISSSIQVIIMSIIPFIWWALKGRKDSNFFYWIGLIKIEINNKSKYITTFLGIIIFFSIASIFTLKLVSGNPNVATSQFAGKGISALVPILLYAFIQTGLSEEIFFRGFLAKRLINKFDFNIGNLIQAFLFGLLHGIMFISISNLFITIAIILFTGAIGWLMGMINEKLSGGSILSSWLLHGIANVISSMIAMFNLI</sequence>
<gene>
    <name evidence="3" type="ORF">QOZ92_001096</name>
</gene>
<dbReference type="EMBL" id="JAUSWG010000003">
    <property type="protein sequence ID" value="MDQ0555983.1"/>
    <property type="molecule type" value="Genomic_DNA"/>
</dbReference>
<dbReference type="InterPro" id="IPR003675">
    <property type="entry name" value="Rce1/LyrA-like_dom"/>
</dbReference>
<evidence type="ECO:0000313" key="4">
    <source>
        <dbReference type="Proteomes" id="UP001232584"/>
    </source>
</evidence>
<keyword evidence="3" id="KW-0645">Protease</keyword>
<evidence type="ECO:0000256" key="1">
    <source>
        <dbReference type="SAM" id="Phobius"/>
    </source>
</evidence>
<dbReference type="GO" id="GO:0008233">
    <property type="term" value="F:peptidase activity"/>
    <property type="evidence" value="ECO:0007669"/>
    <property type="project" value="UniProtKB-KW"/>
</dbReference>
<proteinExistence type="predicted"/>
<feature type="transmembrane region" description="Helical" evidence="1">
    <location>
        <begin position="152"/>
        <end position="172"/>
    </location>
</feature>
<organism evidence="3 4">
    <name type="scientific">Paraclostridium ghonii</name>
    <dbReference type="NCBI Taxonomy" id="29358"/>
    <lineage>
        <taxon>Bacteria</taxon>
        <taxon>Bacillati</taxon>
        <taxon>Bacillota</taxon>
        <taxon>Clostridia</taxon>
        <taxon>Peptostreptococcales</taxon>
        <taxon>Peptostreptococcaceae</taxon>
        <taxon>Paraclostridium</taxon>
    </lineage>
</organism>
<protein>
    <submittedName>
        <fullName evidence="3">Membrane protease YdiL (CAAX protease family)</fullName>
    </submittedName>
</protein>
<feature type="transmembrane region" description="Helical" evidence="1">
    <location>
        <begin position="85"/>
        <end position="106"/>
    </location>
</feature>
<dbReference type="Proteomes" id="UP001232584">
    <property type="component" value="Unassembled WGS sequence"/>
</dbReference>
<keyword evidence="1" id="KW-0472">Membrane</keyword>
<dbReference type="Pfam" id="PF02517">
    <property type="entry name" value="Rce1-like"/>
    <property type="match status" value="1"/>
</dbReference>
<keyword evidence="1" id="KW-0812">Transmembrane</keyword>
<evidence type="ECO:0000259" key="2">
    <source>
        <dbReference type="Pfam" id="PF02517"/>
    </source>
</evidence>
<feature type="transmembrane region" description="Helical" evidence="1">
    <location>
        <begin position="52"/>
        <end position="73"/>
    </location>
</feature>
<feature type="transmembrane region" description="Helical" evidence="1">
    <location>
        <begin position="127"/>
        <end position="146"/>
    </location>
</feature>
<feature type="transmembrane region" description="Helical" evidence="1">
    <location>
        <begin position="184"/>
        <end position="202"/>
    </location>
</feature>
<reference evidence="3 4" key="1">
    <citation type="submission" date="2023-07" db="EMBL/GenBank/DDBJ databases">
        <title>Genomic Encyclopedia of Type Strains, Phase IV (KMG-IV): sequencing the most valuable type-strain genomes for metagenomic binning, comparative biology and taxonomic classification.</title>
        <authorList>
            <person name="Goeker M."/>
        </authorList>
    </citation>
    <scope>NUCLEOTIDE SEQUENCE [LARGE SCALE GENOMIC DNA]</scope>
    <source>
        <strain evidence="3 4">DSM 15049</strain>
    </source>
</reference>
<feature type="transmembrane region" description="Helical" evidence="1">
    <location>
        <begin position="6"/>
        <end position="27"/>
    </location>
</feature>
<name>A0ABU0MZD5_9FIRM</name>
<keyword evidence="4" id="KW-1185">Reference proteome</keyword>
<comment type="caution">
    <text evidence="3">The sequence shown here is derived from an EMBL/GenBank/DDBJ whole genome shotgun (WGS) entry which is preliminary data.</text>
</comment>
<feature type="domain" description="CAAX prenyl protease 2/Lysostaphin resistance protein A-like" evidence="2">
    <location>
        <begin position="93"/>
        <end position="193"/>
    </location>
</feature>